<accession>A0A6N4SR09</accession>
<dbReference type="Proteomes" id="UP000001822">
    <property type="component" value="Chromosome"/>
</dbReference>
<keyword evidence="2" id="KW-1185">Reference proteome</keyword>
<dbReference type="SUPFAM" id="SSF55874">
    <property type="entry name" value="ATPase domain of HSP90 chaperone/DNA topoisomerase II/histidine kinase"/>
    <property type="match status" value="1"/>
</dbReference>
<dbReference type="InterPro" id="IPR036890">
    <property type="entry name" value="HATPase_C_sf"/>
</dbReference>
<protein>
    <recommendedName>
        <fullName evidence="3">ATP-binding protein</fullName>
    </recommendedName>
</protein>
<reference evidence="1 2" key="1">
    <citation type="journal article" date="2007" name="Appl. Environ. Microbiol.">
        <title>Genome sequence of the cellulolytic gliding bacterium Cytophaga hutchinsonii.</title>
        <authorList>
            <person name="Xie G."/>
            <person name="Bruce D.C."/>
            <person name="Challacombe J.F."/>
            <person name="Chertkov O."/>
            <person name="Detter J.C."/>
            <person name="Gilna P."/>
            <person name="Han C.S."/>
            <person name="Lucas S."/>
            <person name="Misra M."/>
            <person name="Myers G.L."/>
            <person name="Richardson P."/>
            <person name="Tapia R."/>
            <person name="Thayer N."/>
            <person name="Thompson L.S."/>
            <person name="Brettin T.S."/>
            <person name="Henrissat B."/>
            <person name="Wilson D.B."/>
            <person name="McBride M.J."/>
        </authorList>
    </citation>
    <scope>NUCLEOTIDE SEQUENCE [LARGE SCALE GENOMIC DNA]</scope>
    <source>
        <strain evidence="2">ATCC 33406 / DSM 1761 / CIP 103989 / NBRC 15051 / NCIMB 9469 / D465</strain>
    </source>
</reference>
<proteinExistence type="predicted"/>
<dbReference type="AlphaFoldDB" id="A0A6N4SR09"/>
<evidence type="ECO:0008006" key="3">
    <source>
        <dbReference type="Google" id="ProtNLM"/>
    </source>
</evidence>
<sequence>MKINLKQAVKLFFANPSLELVFIEAIANSMDANATKIDIDISIDKFANQDTLKISFKDNGDGFTDERFLKFCELLKVEEETHKGIGRLVFLSYFKSVDVSSKYNNKHRTFNFSTDFDEKSIVNDITDNTKETILTFNNYYLKKISSHKFLSPPDLIKRIKEEFYPKLYSKKQEGKEFEISISLDVQNPEPKYDFISETKKLNVSELGDLKVEPIDASIIEMFKDMNVHYSIIQRENEKTIITALCIDERSFKLDIITDENIPLGYEVIFLLYSSIFVGQVDPSRQSLTINEQILKPLISLFRTKVTEILLREIPIIQERNNITKESLINHYPHLLGYFEEDTIGFIKRDESIKKAQDKFFKAQKEVLDAPNNLSEDIYEKSLELSSRALTEYILYRQIIINKLKLIDKKSSEPDIHNLIIPMRKKLYKSNFMSDLYSNNAWLLDDKYMTYNTILSDKIMSDVIKEITKDETVETDTTEPDIALIFSNDPNTSEKVDVVIVELKKKNLNLSDNVTAIVQLQQRATKLMKYYPNKIQRIWFYAIVEFNDDVILYLKNNGFTELFSIDSVYYNEFNIQLDLKSSDRYPIGLYIMSINSLINDADVRNSTFLRVLKESFKSSNQS</sequence>
<dbReference type="Gene3D" id="3.30.565.10">
    <property type="entry name" value="Histidine kinase-like ATPase, C-terminal domain"/>
    <property type="match status" value="1"/>
</dbReference>
<organism evidence="1 2">
    <name type="scientific">Cytophaga hutchinsonii (strain ATCC 33406 / DSM 1761 / CIP 103989 / NBRC 15051 / NCIMB 9469 / D465)</name>
    <dbReference type="NCBI Taxonomy" id="269798"/>
    <lineage>
        <taxon>Bacteria</taxon>
        <taxon>Pseudomonadati</taxon>
        <taxon>Bacteroidota</taxon>
        <taxon>Cytophagia</taxon>
        <taxon>Cytophagales</taxon>
        <taxon>Cytophagaceae</taxon>
        <taxon>Cytophaga</taxon>
    </lineage>
</organism>
<evidence type="ECO:0000313" key="2">
    <source>
        <dbReference type="Proteomes" id="UP000001822"/>
    </source>
</evidence>
<dbReference type="Pfam" id="PF13589">
    <property type="entry name" value="HATPase_c_3"/>
    <property type="match status" value="1"/>
</dbReference>
<dbReference type="EMBL" id="CP000383">
    <property type="protein sequence ID" value="ABG58768.1"/>
    <property type="molecule type" value="Genomic_DNA"/>
</dbReference>
<evidence type="ECO:0000313" key="1">
    <source>
        <dbReference type="EMBL" id="ABG58768.1"/>
    </source>
</evidence>
<name>A0A6N4SR09_CYTH3</name>
<gene>
    <name evidence="1" type="ordered locus">CHU_1497</name>
</gene>
<dbReference type="KEGG" id="chu:CHU_1497"/>
<dbReference type="OrthoDB" id="2041081at2"/>
<dbReference type="RefSeq" id="WP_011584883.1">
    <property type="nucleotide sequence ID" value="NC_008255.1"/>
</dbReference>